<evidence type="ECO:0000256" key="3">
    <source>
        <dbReference type="PROSITE-ProRule" id="PRU00339"/>
    </source>
</evidence>
<dbReference type="Gene3D" id="1.25.40.10">
    <property type="entry name" value="Tetratricopeptide repeat domain"/>
    <property type="match status" value="2"/>
</dbReference>
<dbReference type="RefSeq" id="WP_009161597.1">
    <property type="nucleotide sequence ID" value="NZ_KB290972.1"/>
</dbReference>
<dbReference type="InterPro" id="IPR019734">
    <property type="entry name" value="TPR_rpt"/>
</dbReference>
<dbReference type="EMBL" id="AMEP01000039">
    <property type="protein sequence ID" value="EKY03269.1"/>
    <property type="molecule type" value="Genomic_DNA"/>
</dbReference>
<dbReference type="Pfam" id="PF13181">
    <property type="entry name" value="TPR_8"/>
    <property type="match status" value="2"/>
</dbReference>
<dbReference type="Proteomes" id="UP000010433">
    <property type="component" value="Unassembled WGS sequence"/>
</dbReference>
<gene>
    <name evidence="4" type="ORF">HMPREF9151_00425</name>
</gene>
<organism evidence="4 5">
    <name type="scientific">Hoylesella saccharolytica F0055</name>
    <dbReference type="NCBI Taxonomy" id="1127699"/>
    <lineage>
        <taxon>Bacteria</taxon>
        <taxon>Pseudomonadati</taxon>
        <taxon>Bacteroidota</taxon>
        <taxon>Bacteroidia</taxon>
        <taxon>Bacteroidales</taxon>
        <taxon>Prevotellaceae</taxon>
        <taxon>Hoylesella</taxon>
    </lineage>
</organism>
<dbReference type="SUPFAM" id="SSF48452">
    <property type="entry name" value="TPR-like"/>
    <property type="match status" value="3"/>
</dbReference>
<comment type="caution">
    <text evidence="4">The sequence shown here is derived from an EMBL/GenBank/DDBJ whole genome shotgun (WGS) entry which is preliminary data.</text>
</comment>
<keyword evidence="1" id="KW-0677">Repeat</keyword>
<evidence type="ECO:0000256" key="2">
    <source>
        <dbReference type="ARBA" id="ARBA00022803"/>
    </source>
</evidence>
<accession>L1NID8</accession>
<feature type="repeat" description="TPR" evidence="3">
    <location>
        <begin position="33"/>
        <end position="66"/>
    </location>
</feature>
<name>L1NID8_9BACT</name>
<dbReference type="STRING" id="1127699.HMPREF9151_00425"/>
<evidence type="ECO:0000256" key="1">
    <source>
        <dbReference type="ARBA" id="ARBA00022737"/>
    </source>
</evidence>
<dbReference type="InterPro" id="IPR051685">
    <property type="entry name" value="Ycf3/AcsC/BcsC/TPR_MFPF"/>
</dbReference>
<reference evidence="4 5" key="1">
    <citation type="submission" date="2012-05" db="EMBL/GenBank/DDBJ databases">
        <authorList>
            <person name="Weinstock G."/>
            <person name="Sodergren E."/>
            <person name="Lobos E.A."/>
            <person name="Fulton L."/>
            <person name="Fulton R."/>
            <person name="Courtney L."/>
            <person name="Fronick C."/>
            <person name="O'Laughlin M."/>
            <person name="Godfrey J."/>
            <person name="Wilson R.M."/>
            <person name="Miner T."/>
            <person name="Farmer C."/>
            <person name="Delehaunty K."/>
            <person name="Cordes M."/>
            <person name="Minx P."/>
            <person name="Tomlinson C."/>
            <person name="Chen J."/>
            <person name="Wollam A."/>
            <person name="Pepin K.H."/>
            <person name="Bhonagiri V."/>
            <person name="Zhang X."/>
            <person name="Suruliraj S."/>
            <person name="Warren W."/>
            <person name="Mitreva M."/>
            <person name="Mardis E.R."/>
            <person name="Wilson R.K."/>
        </authorList>
    </citation>
    <scope>NUCLEOTIDE SEQUENCE [LARGE SCALE GENOMIC DNA]</scope>
    <source>
        <strain evidence="4 5">F0055</strain>
    </source>
</reference>
<dbReference type="Pfam" id="PF13432">
    <property type="entry name" value="TPR_16"/>
    <property type="match status" value="1"/>
</dbReference>
<proteinExistence type="predicted"/>
<dbReference type="PROSITE" id="PS50005">
    <property type="entry name" value="TPR"/>
    <property type="match status" value="1"/>
</dbReference>
<dbReference type="PANTHER" id="PTHR44943:SF4">
    <property type="entry name" value="TPR REPEAT-CONTAINING PROTEIN MJ0798"/>
    <property type="match status" value="1"/>
</dbReference>
<dbReference type="SMART" id="SM00028">
    <property type="entry name" value="TPR"/>
    <property type="match status" value="9"/>
</dbReference>
<dbReference type="PATRIC" id="fig|1127699.3.peg.387"/>
<evidence type="ECO:0000313" key="4">
    <source>
        <dbReference type="EMBL" id="EKY03269.1"/>
    </source>
</evidence>
<keyword evidence="2 3" id="KW-0802">TPR repeat</keyword>
<dbReference type="AlphaFoldDB" id="L1NID8"/>
<sequence length="473" mass="54583">MTLDNYFSSKEFLDNVRIYEEARKAGHSVYLEPDVLTDIAEYYHQKGKQEDAQQALDTAVEMFPGAIAPLVFRARMELLKNNNPKGARLYAEKIEDKTDLDYFYIHAEILLYEDKTEEAEAYLRRALEKVDEENREDFVIDTATLYADYDMMDKAQAWLSLSEEQDTPDYRELKGRIALGKGDYEIGEEIFKKLLDENPYVGFYWNQLASSQLMRNHIQEAIESSEYSIAINPDDKEALLNKANGMFGLGNYEEALNYYQRFNALHQDDETGEIFLGVTLIHMDRLEEAVEHLQKAEAKAKPDSPNLPEIYQEAAFALSRLVRYEEALAYTDKALLTGEMNEEELLVLKGHIFLENGMPDEAQQYFSQAVKKSNDSPHILFRIGVSIYDNGYIRLAYKMFRMLLNIPNSSFTEGYSHLAMCCKLLHKDDEFKAALTKACKINPTEAKQVLGDLFPEELSPEHYIDYLKDNEVF</sequence>
<keyword evidence="5" id="KW-1185">Reference proteome</keyword>
<evidence type="ECO:0000313" key="5">
    <source>
        <dbReference type="Proteomes" id="UP000010433"/>
    </source>
</evidence>
<dbReference type="OrthoDB" id="9803982at2"/>
<dbReference type="HOGENOM" id="CLU_044685_0_0_10"/>
<dbReference type="PANTHER" id="PTHR44943">
    <property type="entry name" value="CELLULOSE SYNTHASE OPERON PROTEIN C"/>
    <property type="match status" value="1"/>
</dbReference>
<dbReference type="InterPro" id="IPR011990">
    <property type="entry name" value="TPR-like_helical_dom_sf"/>
</dbReference>
<protein>
    <submittedName>
        <fullName evidence="4">Tetratricopeptide repeat protein</fullName>
    </submittedName>
</protein>